<evidence type="ECO:0000259" key="1">
    <source>
        <dbReference type="Pfam" id="PF01936"/>
    </source>
</evidence>
<evidence type="ECO:0000313" key="2">
    <source>
        <dbReference type="EMBL" id="KAA5595091.1"/>
    </source>
</evidence>
<keyword evidence="3" id="KW-1185">Reference proteome</keyword>
<gene>
    <name evidence="2" type="ORF">F1193_16780</name>
</gene>
<protein>
    <submittedName>
        <fullName evidence="2">NYN domain-containing protein</fullName>
    </submittedName>
</protein>
<dbReference type="InterPro" id="IPR021139">
    <property type="entry name" value="NYN"/>
</dbReference>
<sequence>MMCDEPTKLYAMAFIDGQNLFRHAKDAFGHHHPNYDPVKLHAAVCAANGWIPTLVCFYTGVPGAKESPMWSAYWSKRILALKRAGVFVTTRQIRYHRQTIIDPNGEERTITTPQEKGIDVRLALDLVARTRKREFDVAVIYSQDQDLAEVAHEVKEIAAEQKRWITIACAFPAGPNASSSRGIAKTQWIRMDQTFYDACLDPHDYRPPRA</sequence>
<dbReference type="Pfam" id="PF01936">
    <property type="entry name" value="NYN"/>
    <property type="match status" value="1"/>
</dbReference>
<dbReference type="AlphaFoldDB" id="A0A5M6HGX9"/>
<accession>A0A5M6HGX9</accession>
<reference evidence="2 3" key="1">
    <citation type="submission" date="2019-09" db="EMBL/GenBank/DDBJ databases">
        <title>Draft Whole-Genome sequence of Blastochloris sulfoviridis DSM 729.</title>
        <authorList>
            <person name="Meyer T.E."/>
            <person name="Kyndt J.A."/>
        </authorList>
    </citation>
    <scope>NUCLEOTIDE SEQUENCE [LARGE SCALE GENOMIC DNA]</scope>
    <source>
        <strain evidence="2 3">DSM 729</strain>
    </source>
</reference>
<dbReference type="EMBL" id="VWPL01000063">
    <property type="protein sequence ID" value="KAA5595091.1"/>
    <property type="molecule type" value="Genomic_DNA"/>
</dbReference>
<organism evidence="2 3">
    <name type="scientific">Blastochloris sulfoviridis</name>
    <dbReference type="NCBI Taxonomy" id="50712"/>
    <lineage>
        <taxon>Bacteria</taxon>
        <taxon>Pseudomonadati</taxon>
        <taxon>Pseudomonadota</taxon>
        <taxon>Alphaproteobacteria</taxon>
        <taxon>Hyphomicrobiales</taxon>
        <taxon>Blastochloridaceae</taxon>
        <taxon>Blastochloris</taxon>
    </lineage>
</organism>
<dbReference type="GO" id="GO:0004540">
    <property type="term" value="F:RNA nuclease activity"/>
    <property type="evidence" value="ECO:0007669"/>
    <property type="project" value="InterPro"/>
</dbReference>
<dbReference type="Gene3D" id="3.40.50.1010">
    <property type="entry name" value="5'-nuclease"/>
    <property type="match status" value="1"/>
</dbReference>
<name>A0A5M6HGX9_9HYPH</name>
<comment type="caution">
    <text evidence="2">The sequence shown here is derived from an EMBL/GenBank/DDBJ whole genome shotgun (WGS) entry which is preliminary data.</text>
</comment>
<proteinExistence type="predicted"/>
<evidence type="ECO:0000313" key="3">
    <source>
        <dbReference type="Proteomes" id="UP000323886"/>
    </source>
</evidence>
<feature type="domain" description="NYN" evidence="1">
    <location>
        <begin position="13"/>
        <end position="156"/>
    </location>
</feature>
<dbReference type="Proteomes" id="UP000323886">
    <property type="component" value="Unassembled WGS sequence"/>
</dbReference>